<dbReference type="Proteomes" id="UP001642540">
    <property type="component" value="Unassembled WGS sequence"/>
</dbReference>
<name>A0ABP1PWR9_9HEXA</name>
<dbReference type="CDD" id="cd18186">
    <property type="entry name" value="BTB_POZ_ZBTB_KLHL-like"/>
    <property type="match status" value="1"/>
</dbReference>
<dbReference type="InterPro" id="IPR011333">
    <property type="entry name" value="SKP1/BTB/POZ_sf"/>
</dbReference>
<dbReference type="SUPFAM" id="SSF54695">
    <property type="entry name" value="POZ domain"/>
    <property type="match status" value="1"/>
</dbReference>
<gene>
    <name evidence="2" type="ORF">ODALV1_LOCUS3342</name>
</gene>
<proteinExistence type="predicted"/>
<sequence length="240" mass="27225">MKEPVCEDTNVKLSDSNFKSYSNYAVNISVTVNIRLRVEDEYIPGHGSDSDKLALICKSILEHNIHSDISIVASDGSILSANKCFLAAHSPVLKVSLENNFAESKNNKIEMPDASKECVESLIGYFYTMDIPEAEKCSNLAVELYQVAHKYEVTTLEEKISELLLLRSNSWYDVDAAVELLQFVKRVETSSGADMRKMKTKVVQMLKSKWERLKTSENFKKLFDEDRETAMELCMMALKK</sequence>
<keyword evidence="3" id="KW-1185">Reference proteome</keyword>
<evidence type="ECO:0000259" key="1">
    <source>
        <dbReference type="PROSITE" id="PS50097"/>
    </source>
</evidence>
<organism evidence="2 3">
    <name type="scientific">Orchesella dallaii</name>
    <dbReference type="NCBI Taxonomy" id="48710"/>
    <lineage>
        <taxon>Eukaryota</taxon>
        <taxon>Metazoa</taxon>
        <taxon>Ecdysozoa</taxon>
        <taxon>Arthropoda</taxon>
        <taxon>Hexapoda</taxon>
        <taxon>Collembola</taxon>
        <taxon>Entomobryomorpha</taxon>
        <taxon>Entomobryoidea</taxon>
        <taxon>Orchesellidae</taxon>
        <taxon>Orchesellinae</taxon>
        <taxon>Orchesella</taxon>
    </lineage>
</organism>
<reference evidence="2 3" key="1">
    <citation type="submission" date="2024-08" db="EMBL/GenBank/DDBJ databases">
        <authorList>
            <person name="Cucini C."/>
            <person name="Frati F."/>
        </authorList>
    </citation>
    <scope>NUCLEOTIDE SEQUENCE [LARGE SCALE GENOMIC DNA]</scope>
</reference>
<evidence type="ECO:0000313" key="3">
    <source>
        <dbReference type="Proteomes" id="UP001642540"/>
    </source>
</evidence>
<dbReference type="Gene3D" id="3.30.710.10">
    <property type="entry name" value="Potassium Channel Kv1.1, Chain A"/>
    <property type="match status" value="1"/>
</dbReference>
<dbReference type="EMBL" id="CAXLJM020000009">
    <property type="protein sequence ID" value="CAL8076025.1"/>
    <property type="molecule type" value="Genomic_DNA"/>
</dbReference>
<dbReference type="Pfam" id="PF00651">
    <property type="entry name" value="BTB"/>
    <property type="match status" value="1"/>
</dbReference>
<comment type="caution">
    <text evidence="2">The sequence shown here is derived from an EMBL/GenBank/DDBJ whole genome shotgun (WGS) entry which is preliminary data.</text>
</comment>
<evidence type="ECO:0000313" key="2">
    <source>
        <dbReference type="EMBL" id="CAL8076025.1"/>
    </source>
</evidence>
<dbReference type="PROSITE" id="PS50097">
    <property type="entry name" value="BTB"/>
    <property type="match status" value="1"/>
</dbReference>
<feature type="domain" description="BTB" evidence="1">
    <location>
        <begin position="67"/>
        <end position="135"/>
    </location>
</feature>
<dbReference type="PANTHER" id="PTHR24413">
    <property type="entry name" value="SPECKLE-TYPE POZ PROTEIN"/>
    <property type="match status" value="1"/>
</dbReference>
<accession>A0ABP1PWR9</accession>
<protein>
    <recommendedName>
        <fullName evidence="1">BTB domain-containing protein</fullName>
    </recommendedName>
</protein>
<dbReference type="SMART" id="SM00225">
    <property type="entry name" value="BTB"/>
    <property type="match status" value="1"/>
</dbReference>
<dbReference type="InterPro" id="IPR000210">
    <property type="entry name" value="BTB/POZ_dom"/>
</dbReference>